<evidence type="ECO:0000313" key="4">
    <source>
        <dbReference type="Proteomes" id="UP001140949"/>
    </source>
</evidence>
<comment type="caution">
    <text evidence="3">The sequence shown here is derived from an EMBL/GenBank/DDBJ whole genome shotgun (WGS) entry which is preliminary data.</text>
</comment>
<dbReference type="Proteomes" id="UP001140949">
    <property type="component" value="Unassembled WGS sequence"/>
</dbReference>
<dbReference type="PANTHER" id="PTHR31245:SF16">
    <property type="entry name" value="UDP-GLUCOSE 6-DEHYDROGENASE"/>
    <property type="match status" value="1"/>
</dbReference>
<reference evidence="3" key="2">
    <citation type="submission" date="2023-04" db="EMBL/GenBank/DDBJ databases">
        <authorList>
            <person name="Bruccoleri R.E."/>
            <person name="Oakeley E.J."/>
            <person name="Faust A.-M."/>
            <person name="Dessus-Babus S."/>
            <person name="Altorfer M."/>
            <person name="Burckhardt D."/>
            <person name="Oertli M."/>
            <person name="Naumann U."/>
            <person name="Petersen F."/>
            <person name="Wong J."/>
        </authorList>
    </citation>
    <scope>NUCLEOTIDE SEQUENCE</scope>
    <source>
        <strain evidence="3">GSM-AAB239-AS_SAM_17_03QT</strain>
        <tissue evidence="3">Leaf</tissue>
    </source>
</reference>
<dbReference type="CDD" id="cd14279">
    <property type="entry name" value="CUE"/>
    <property type="match status" value="1"/>
</dbReference>
<dbReference type="EMBL" id="JANAVB010016999">
    <property type="protein sequence ID" value="KAJ6831135.1"/>
    <property type="molecule type" value="Genomic_DNA"/>
</dbReference>
<evidence type="ECO:0000313" key="3">
    <source>
        <dbReference type="EMBL" id="KAJ6831135.1"/>
    </source>
</evidence>
<gene>
    <name evidence="3" type="ORF">M6B38_350485</name>
</gene>
<evidence type="ECO:0000256" key="1">
    <source>
        <dbReference type="SAM" id="MobiDB-lite"/>
    </source>
</evidence>
<reference evidence="3" key="1">
    <citation type="journal article" date="2023" name="GigaByte">
        <title>Genome assembly of the bearded iris, Iris pallida Lam.</title>
        <authorList>
            <person name="Bruccoleri R.E."/>
            <person name="Oakeley E.J."/>
            <person name="Faust A.M.E."/>
            <person name="Altorfer M."/>
            <person name="Dessus-Babus S."/>
            <person name="Burckhardt D."/>
            <person name="Oertli M."/>
            <person name="Naumann U."/>
            <person name="Petersen F."/>
            <person name="Wong J."/>
        </authorList>
    </citation>
    <scope>NUCLEOTIDE SEQUENCE</scope>
    <source>
        <strain evidence="3">GSM-AAB239-AS_SAM_17_03QT</strain>
    </source>
</reference>
<evidence type="ECO:0000259" key="2">
    <source>
        <dbReference type="PROSITE" id="PS51140"/>
    </source>
</evidence>
<dbReference type="InterPro" id="IPR009060">
    <property type="entry name" value="UBA-like_sf"/>
</dbReference>
<dbReference type="PROSITE" id="PS51140">
    <property type="entry name" value="CUE"/>
    <property type="match status" value="1"/>
</dbReference>
<protein>
    <recommendedName>
        <fullName evidence="2">CUE domain-containing protein</fullName>
    </recommendedName>
</protein>
<organism evidence="3 4">
    <name type="scientific">Iris pallida</name>
    <name type="common">Sweet iris</name>
    <dbReference type="NCBI Taxonomy" id="29817"/>
    <lineage>
        <taxon>Eukaryota</taxon>
        <taxon>Viridiplantae</taxon>
        <taxon>Streptophyta</taxon>
        <taxon>Embryophyta</taxon>
        <taxon>Tracheophyta</taxon>
        <taxon>Spermatophyta</taxon>
        <taxon>Magnoliopsida</taxon>
        <taxon>Liliopsida</taxon>
        <taxon>Asparagales</taxon>
        <taxon>Iridaceae</taxon>
        <taxon>Iridoideae</taxon>
        <taxon>Irideae</taxon>
        <taxon>Iris</taxon>
    </lineage>
</organism>
<keyword evidence="4" id="KW-1185">Reference proteome</keyword>
<dbReference type="Gene3D" id="1.10.8.10">
    <property type="entry name" value="DNA helicase RuvA subunit, C-terminal domain"/>
    <property type="match status" value="1"/>
</dbReference>
<accession>A0AAX6GS36</accession>
<dbReference type="PANTHER" id="PTHR31245">
    <property type="entry name" value="UBIQUITIN SYSTEM COMPONENT CUE PROTEIN"/>
    <property type="match status" value="1"/>
</dbReference>
<dbReference type="InterPro" id="IPR003892">
    <property type="entry name" value="CUE"/>
</dbReference>
<name>A0AAX6GS36_IRIPA</name>
<proteinExistence type="predicted"/>
<dbReference type="GO" id="GO:0043130">
    <property type="term" value="F:ubiquitin binding"/>
    <property type="evidence" value="ECO:0007669"/>
    <property type="project" value="InterPro"/>
</dbReference>
<feature type="domain" description="CUE" evidence="2">
    <location>
        <begin position="42"/>
        <end position="88"/>
    </location>
</feature>
<dbReference type="SUPFAM" id="SSF46934">
    <property type="entry name" value="UBA-like"/>
    <property type="match status" value="1"/>
</dbReference>
<sequence length="262" mass="29552">MPAGICGKRVGSEDVFGSPPSAKRSRCSPFGSPTGFPDLGPESDSRISALLRMFPSLDRQVVESALDSNDQKIDDAVQALHTLCRGNDCRTHETLSVNAAVTSNEGGMSTQLFKENAEEFQNGCPEELRSVSSWVDLLVREIMSAAGWDDVRDRTIKFLEAFERSVLAHTTTSKEQEIASLKEQLQCFLKDNHILKRGVAIQHERDMEREEKLKEIPHLKQIISQCQEQLRKLEMDNYALKFHLQRSQQSSSFPTHFNPDIF</sequence>
<dbReference type="AlphaFoldDB" id="A0AAX6GS36"/>
<feature type="region of interest" description="Disordered" evidence="1">
    <location>
        <begin position="1"/>
        <end position="42"/>
    </location>
</feature>